<keyword evidence="1" id="KW-1133">Transmembrane helix</keyword>
<protein>
    <submittedName>
        <fullName evidence="2">Uncharacterized protein</fullName>
    </submittedName>
</protein>
<evidence type="ECO:0000313" key="2">
    <source>
        <dbReference type="EMBL" id="KAJ6636773.1"/>
    </source>
</evidence>
<comment type="caution">
    <text evidence="2">The sequence shown here is derived from an EMBL/GenBank/DDBJ whole genome shotgun (WGS) entry which is preliminary data.</text>
</comment>
<accession>A0A9Q0RYB7</accession>
<keyword evidence="1" id="KW-0812">Transmembrane</keyword>
<reference evidence="2" key="1">
    <citation type="submission" date="2022-07" db="EMBL/GenBank/DDBJ databases">
        <authorList>
            <person name="Trinca V."/>
            <person name="Uliana J.V.C."/>
            <person name="Torres T.T."/>
            <person name="Ward R.J."/>
            <person name="Monesi N."/>
        </authorList>
    </citation>
    <scope>NUCLEOTIDE SEQUENCE</scope>
    <source>
        <strain evidence="2">HSMRA1968</strain>
        <tissue evidence="2">Whole embryos</tissue>
    </source>
</reference>
<sequence length="216" mass="24154">MLNTLRKRKTRLTLWKCLLPIKRGNYHKEKKNQNVYFQSILTINSTNFFIHSSVVVTRAISGSIVIFFFGVIRLLTQLIKFPRSTKTKGIHTNNVKEVSEHQSKAFVPHHNSVKCGPSVLRSFILIRLMEKLFLIASITCPANSPQQAGTANMLKTADPTTVPTPRSPFVINVPTQLMNNSGLDVAAYKAPLNRFLALTAIKVAPTTSSFIFKAKT</sequence>
<dbReference type="OrthoDB" id="8122775at2759"/>
<proteinExistence type="predicted"/>
<evidence type="ECO:0000313" key="3">
    <source>
        <dbReference type="Proteomes" id="UP001151699"/>
    </source>
</evidence>
<dbReference type="EMBL" id="WJQU01000004">
    <property type="protein sequence ID" value="KAJ6636773.1"/>
    <property type="molecule type" value="Genomic_DNA"/>
</dbReference>
<gene>
    <name evidence="2" type="ORF">Bhyg_15368</name>
</gene>
<evidence type="ECO:0000256" key="1">
    <source>
        <dbReference type="SAM" id="Phobius"/>
    </source>
</evidence>
<organism evidence="2 3">
    <name type="scientific">Pseudolycoriella hygida</name>
    <dbReference type="NCBI Taxonomy" id="35572"/>
    <lineage>
        <taxon>Eukaryota</taxon>
        <taxon>Metazoa</taxon>
        <taxon>Ecdysozoa</taxon>
        <taxon>Arthropoda</taxon>
        <taxon>Hexapoda</taxon>
        <taxon>Insecta</taxon>
        <taxon>Pterygota</taxon>
        <taxon>Neoptera</taxon>
        <taxon>Endopterygota</taxon>
        <taxon>Diptera</taxon>
        <taxon>Nematocera</taxon>
        <taxon>Sciaroidea</taxon>
        <taxon>Sciaridae</taxon>
        <taxon>Pseudolycoriella</taxon>
    </lineage>
</organism>
<dbReference type="AlphaFoldDB" id="A0A9Q0RYB7"/>
<keyword evidence="3" id="KW-1185">Reference proteome</keyword>
<name>A0A9Q0RYB7_9DIPT</name>
<feature type="transmembrane region" description="Helical" evidence="1">
    <location>
        <begin position="60"/>
        <end position="79"/>
    </location>
</feature>
<dbReference type="Proteomes" id="UP001151699">
    <property type="component" value="Chromosome C"/>
</dbReference>
<keyword evidence="1" id="KW-0472">Membrane</keyword>